<accession>A0A177HUU9</accession>
<evidence type="ECO:0000313" key="8">
    <source>
        <dbReference type="EMBL" id="OAH14496.1"/>
    </source>
</evidence>
<evidence type="ECO:0000313" key="9">
    <source>
        <dbReference type="Proteomes" id="UP000077381"/>
    </source>
</evidence>
<comment type="subcellular location">
    <subcellularLocation>
        <location evidence="1">Membrane</location>
    </subcellularLocation>
</comment>
<dbReference type="OrthoDB" id="5241786at2"/>
<dbReference type="InterPro" id="IPR036286">
    <property type="entry name" value="LexA/Signal_pep-like_sf"/>
</dbReference>
<evidence type="ECO:0000256" key="2">
    <source>
        <dbReference type="ARBA" id="ARBA00022692"/>
    </source>
</evidence>
<gene>
    <name evidence="8" type="ORF">STSP_20070</name>
</gene>
<dbReference type="NCBIfam" id="TIGR02228">
    <property type="entry name" value="sigpep_I_arch"/>
    <property type="match status" value="1"/>
</dbReference>
<reference evidence="8 9" key="1">
    <citation type="submission" date="2015-12" db="EMBL/GenBank/DDBJ databases">
        <title>Genome sequence of Streptomyces sp. G25.</title>
        <authorList>
            <person name="Poehlein A."/>
            <person name="Roettig A."/>
            <person name="Hiessl S."/>
            <person name="Hauschild P."/>
            <person name="Schauer J."/>
            <person name="Madkour M.H."/>
            <person name="Al-Ansari A.M."/>
            <person name="Almakishah N.H."/>
            <person name="Steinbuechel A."/>
            <person name="Daniel R."/>
        </authorList>
    </citation>
    <scope>NUCLEOTIDE SEQUENCE [LARGE SCALE GENOMIC DNA]</scope>
    <source>
        <strain evidence="9">G25(2015)</strain>
    </source>
</reference>
<dbReference type="GO" id="GO:0009003">
    <property type="term" value="F:signal peptidase activity"/>
    <property type="evidence" value="ECO:0007669"/>
    <property type="project" value="UniProtKB-EC"/>
</dbReference>
<dbReference type="InterPro" id="IPR001733">
    <property type="entry name" value="Peptidase_S26B"/>
</dbReference>
<name>A0A177HUU9_9ACTN</name>
<organism evidence="8 9">
    <name type="scientific">Streptomyces jeddahensis</name>
    <dbReference type="NCBI Taxonomy" id="1716141"/>
    <lineage>
        <taxon>Bacteria</taxon>
        <taxon>Bacillati</taxon>
        <taxon>Actinomycetota</taxon>
        <taxon>Actinomycetes</taxon>
        <taxon>Kitasatosporales</taxon>
        <taxon>Streptomycetaceae</taxon>
        <taxon>Streptomyces</taxon>
    </lineage>
</organism>
<dbReference type="GO" id="GO:0006465">
    <property type="term" value="P:signal peptide processing"/>
    <property type="evidence" value="ECO:0007669"/>
    <property type="project" value="UniProtKB-UniRule"/>
</dbReference>
<dbReference type="EC" id="3.4.21.89" evidence="5"/>
<comment type="caution">
    <text evidence="8">The sequence shown here is derived from an EMBL/GenBank/DDBJ whole genome shotgun (WGS) entry which is preliminary data.</text>
</comment>
<feature type="region of interest" description="Disordered" evidence="6">
    <location>
        <begin position="165"/>
        <end position="192"/>
    </location>
</feature>
<dbReference type="AlphaFoldDB" id="A0A177HUU9"/>
<dbReference type="PRINTS" id="PR00728">
    <property type="entry name" value="SIGNALPTASE"/>
</dbReference>
<evidence type="ECO:0000256" key="5">
    <source>
        <dbReference type="NCBIfam" id="TIGR02228"/>
    </source>
</evidence>
<dbReference type="CDD" id="cd06530">
    <property type="entry name" value="S26_SPase_I"/>
    <property type="match status" value="1"/>
</dbReference>
<dbReference type="SUPFAM" id="SSF51306">
    <property type="entry name" value="LexA/Signal peptidase"/>
    <property type="match status" value="1"/>
</dbReference>
<keyword evidence="2 7" id="KW-0812">Transmembrane</keyword>
<protein>
    <recommendedName>
        <fullName evidence="5">Signal peptidase I</fullName>
        <ecNumber evidence="5">3.4.21.89</ecNumber>
    </recommendedName>
</protein>
<keyword evidence="4 7" id="KW-0472">Membrane</keyword>
<evidence type="ECO:0000256" key="6">
    <source>
        <dbReference type="SAM" id="MobiDB-lite"/>
    </source>
</evidence>
<dbReference type="STRING" id="1716141.STSP_20070"/>
<dbReference type="GO" id="GO:0016020">
    <property type="term" value="C:membrane"/>
    <property type="evidence" value="ECO:0007669"/>
    <property type="project" value="UniProtKB-SubCell"/>
</dbReference>
<dbReference type="InterPro" id="IPR019533">
    <property type="entry name" value="Peptidase_S26"/>
</dbReference>
<keyword evidence="9" id="KW-1185">Reference proteome</keyword>
<evidence type="ECO:0000256" key="7">
    <source>
        <dbReference type="SAM" id="Phobius"/>
    </source>
</evidence>
<feature type="transmembrane region" description="Helical" evidence="7">
    <location>
        <begin position="7"/>
        <end position="29"/>
    </location>
</feature>
<evidence type="ECO:0000256" key="3">
    <source>
        <dbReference type="ARBA" id="ARBA00022989"/>
    </source>
</evidence>
<dbReference type="PATRIC" id="fig|1716141.3.peg.2104"/>
<evidence type="ECO:0000256" key="1">
    <source>
        <dbReference type="ARBA" id="ARBA00004370"/>
    </source>
</evidence>
<dbReference type="Proteomes" id="UP000077381">
    <property type="component" value="Unassembled WGS sequence"/>
</dbReference>
<proteinExistence type="predicted"/>
<dbReference type="EMBL" id="LOHS01000061">
    <property type="protein sequence ID" value="OAH14496.1"/>
    <property type="molecule type" value="Genomic_DNA"/>
</dbReference>
<dbReference type="RefSeq" id="WP_067274869.1">
    <property type="nucleotide sequence ID" value="NZ_LOHS01000061.1"/>
</dbReference>
<dbReference type="Gene3D" id="2.10.109.10">
    <property type="entry name" value="Umud Fragment, subunit A"/>
    <property type="match status" value="1"/>
</dbReference>
<dbReference type="GO" id="GO:0004252">
    <property type="term" value="F:serine-type endopeptidase activity"/>
    <property type="evidence" value="ECO:0007669"/>
    <property type="project" value="UniProtKB-UniRule"/>
</dbReference>
<keyword evidence="3 7" id="KW-1133">Transmembrane helix</keyword>
<evidence type="ECO:0000256" key="4">
    <source>
        <dbReference type="ARBA" id="ARBA00023136"/>
    </source>
</evidence>
<sequence length="192" mass="20078">MSLRSWLRLLTVIVARIGLSTAAGLLIWAHAPGLVLGWHATVVLGGSMRPHLSPGDVVVYQPLRGRTPKSGQVVVAVDPARPPRLLVHRVGKVLRDGNLITAGDNNPAVDSTPVPPSSVLGLGRLRVPELGLPVAYWRQGDYGFVVASLAALAVMTRLAAISPVRPDRGGHAPPDGHPSTPSDPTVAAPTGR</sequence>